<dbReference type="AlphaFoldDB" id="A0A8A1LZP0"/>
<accession>A0A8A1LZP0</accession>
<dbReference type="OrthoDB" id="10487258at2759"/>
<sequence length="235" mass="26777">MYPKPECYRQRNVPTWFIAAPTTPGHRSTQAALSNASLAQKMGFNPHRRLPEPEISPADQVFYAQKITKPCSGESFSSTSTSIFESRHFSSREESIIRNEKKTNVLWFEPPFCHIHLGLLIVFCKILAQICLLLRHSDYKSSDGATRMMQCKHSDLKTPNTRPTQCLRTLAASLTLQNVRRLKDLATNPHTYLCTSLLVLQCRYGIYRANYQVTSLLIVQLVAGIYDTLRQSRLV</sequence>
<protein>
    <submittedName>
        <fullName evidence="1">Uncharacterized protein</fullName>
    </submittedName>
</protein>
<evidence type="ECO:0000313" key="2">
    <source>
        <dbReference type="Proteomes" id="UP000663671"/>
    </source>
</evidence>
<evidence type="ECO:0000313" key="1">
    <source>
        <dbReference type="EMBL" id="QSS58745.1"/>
    </source>
</evidence>
<dbReference type="Proteomes" id="UP000663671">
    <property type="component" value="Chromosome 2"/>
</dbReference>
<dbReference type="VEuPathDB" id="FungiDB:I7I51_08174"/>
<organism evidence="1 2">
    <name type="scientific">Ajellomyces capsulatus</name>
    <name type="common">Darling's disease fungus</name>
    <name type="synonym">Histoplasma capsulatum</name>
    <dbReference type="NCBI Taxonomy" id="5037"/>
    <lineage>
        <taxon>Eukaryota</taxon>
        <taxon>Fungi</taxon>
        <taxon>Dikarya</taxon>
        <taxon>Ascomycota</taxon>
        <taxon>Pezizomycotina</taxon>
        <taxon>Eurotiomycetes</taxon>
        <taxon>Eurotiomycetidae</taxon>
        <taxon>Onygenales</taxon>
        <taxon>Ajellomycetaceae</taxon>
        <taxon>Histoplasma</taxon>
    </lineage>
</organism>
<name>A0A8A1LZP0_AJECA</name>
<reference evidence="1" key="1">
    <citation type="submission" date="2021-01" db="EMBL/GenBank/DDBJ databases">
        <title>Chromosome-level genome assembly of a human fungal pathogen reveals clustering of transcriptionally co-regulated genes.</title>
        <authorList>
            <person name="Voorhies M."/>
            <person name="Cohen S."/>
            <person name="Shea T.P."/>
            <person name="Petrus S."/>
            <person name="Munoz J.F."/>
            <person name="Poplawski S."/>
            <person name="Goldman W.E."/>
            <person name="Michael T."/>
            <person name="Cuomo C.A."/>
            <person name="Sil A."/>
            <person name="Beyhan S."/>
        </authorList>
    </citation>
    <scope>NUCLEOTIDE SEQUENCE</scope>
    <source>
        <strain evidence="1">WU24</strain>
    </source>
</reference>
<gene>
    <name evidence="1" type="ORF">I7I51_08174</name>
</gene>
<dbReference type="EMBL" id="CP069109">
    <property type="protein sequence ID" value="QSS58745.1"/>
    <property type="molecule type" value="Genomic_DNA"/>
</dbReference>
<proteinExistence type="predicted"/>